<dbReference type="GO" id="GO:0005886">
    <property type="term" value="C:plasma membrane"/>
    <property type="evidence" value="ECO:0007669"/>
    <property type="project" value="TreeGrafter"/>
</dbReference>
<gene>
    <name evidence="3" type="ORF">PPERSA_09347</name>
</gene>
<accession>A0A0V0QYG8</accession>
<protein>
    <recommendedName>
        <fullName evidence="2">Senescence domain-containing protein</fullName>
    </recommendedName>
</protein>
<dbReference type="PANTHER" id="PTHR21068:SF43">
    <property type="entry name" value="SPARTIN"/>
    <property type="match status" value="1"/>
</dbReference>
<evidence type="ECO:0000256" key="1">
    <source>
        <dbReference type="SAM" id="MobiDB-lite"/>
    </source>
</evidence>
<name>A0A0V0QYG8_PSEPJ</name>
<dbReference type="AlphaFoldDB" id="A0A0V0QYG8"/>
<evidence type="ECO:0000313" key="4">
    <source>
        <dbReference type="Proteomes" id="UP000054937"/>
    </source>
</evidence>
<evidence type="ECO:0000313" key="3">
    <source>
        <dbReference type="EMBL" id="KRX07133.1"/>
    </source>
</evidence>
<feature type="region of interest" description="Disordered" evidence="1">
    <location>
        <begin position="303"/>
        <end position="335"/>
    </location>
</feature>
<dbReference type="EMBL" id="LDAU01000087">
    <property type="protein sequence ID" value="KRX07133.1"/>
    <property type="molecule type" value="Genomic_DNA"/>
</dbReference>
<organism evidence="3 4">
    <name type="scientific">Pseudocohnilembus persalinus</name>
    <name type="common">Ciliate</name>
    <dbReference type="NCBI Taxonomy" id="266149"/>
    <lineage>
        <taxon>Eukaryota</taxon>
        <taxon>Sar</taxon>
        <taxon>Alveolata</taxon>
        <taxon>Ciliophora</taxon>
        <taxon>Intramacronucleata</taxon>
        <taxon>Oligohymenophorea</taxon>
        <taxon>Scuticociliatia</taxon>
        <taxon>Philasterida</taxon>
        <taxon>Pseudocohnilembidae</taxon>
        <taxon>Pseudocohnilembus</taxon>
    </lineage>
</organism>
<dbReference type="Proteomes" id="UP000054937">
    <property type="component" value="Unassembled WGS sequence"/>
</dbReference>
<feature type="domain" description="Senescence" evidence="2">
    <location>
        <begin position="144"/>
        <end position="290"/>
    </location>
</feature>
<dbReference type="InterPro" id="IPR009686">
    <property type="entry name" value="Senescence/spartin_C"/>
</dbReference>
<dbReference type="OrthoDB" id="291863at2759"/>
<dbReference type="OMA" id="QEQPREM"/>
<reference evidence="3 4" key="1">
    <citation type="journal article" date="2015" name="Sci. Rep.">
        <title>Genome of the facultative scuticociliatosis pathogen Pseudocohnilembus persalinus provides insight into its virulence through horizontal gene transfer.</title>
        <authorList>
            <person name="Xiong J."/>
            <person name="Wang G."/>
            <person name="Cheng J."/>
            <person name="Tian M."/>
            <person name="Pan X."/>
            <person name="Warren A."/>
            <person name="Jiang C."/>
            <person name="Yuan D."/>
            <person name="Miao W."/>
        </authorList>
    </citation>
    <scope>NUCLEOTIDE SEQUENCE [LARGE SCALE GENOMIC DNA]</scope>
    <source>
        <strain evidence="3">36N120E</strain>
    </source>
</reference>
<dbReference type="Pfam" id="PF06911">
    <property type="entry name" value="Senescence"/>
    <property type="match status" value="1"/>
</dbReference>
<evidence type="ECO:0000259" key="2">
    <source>
        <dbReference type="Pfam" id="PF06911"/>
    </source>
</evidence>
<feature type="compositionally biased region" description="Polar residues" evidence="1">
    <location>
        <begin position="303"/>
        <end position="314"/>
    </location>
</feature>
<keyword evidence="4" id="KW-1185">Reference proteome</keyword>
<comment type="caution">
    <text evidence="3">The sequence shown here is derived from an EMBL/GenBank/DDBJ whole genome shotgun (WGS) entry which is preliminary data.</text>
</comment>
<dbReference type="InParanoid" id="A0A0V0QYG8"/>
<feature type="compositionally biased region" description="Low complexity" evidence="1">
    <location>
        <begin position="315"/>
        <end position="327"/>
    </location>
</feature>
<dbReference type="PANTHER" id="PTHR21068">
    <property type="entry name" value="SPARTIN"/>
    <property type="match status" value="1"/>
</dbReference>
<proteinExistence type="predicted"/>
<sequence length="335" mass="37607">MEQQQPAQVLLELEGIQVYKCFNGYIQKVSEGQLRVGCIQNQNVYFMNVGEFYYTLQKQIPFVIFAYETQRTIIFPNMDNGYSAMIVPTAYEANQELDTIFKTTVTLYLSEQVRSIPDIKQNIDQHIPQIWSGPIVEESKLVHYITKGGGYLKTGFAFLGTALAAGVNKGGQWLGTKIDKNENPKEVSQETKQKMEKIKKDANKYFTLTGQYLNKVLTPVADFTNQKINEFSKKIDEGDNQTLKKAKEITKATGNSVNTAFSGLSQGAKQVGGAVQTNTKQLVNQKYGDDYTNTFLGANDAQQQEMKSQQYEAINQNSQEGNNSNENAKNGYPEL</sequence>
<dbReference type="InterPro" id="IPR045036">
    <property type="entry name" value="Spartin-like"/>
</dbReference>